<feature type="domain" description="Myb-like" evidence="6">
    <location>
        <begin position="410"/>
        <end position="456"/>
    </location>
</feature>
<dbReference type="AlphaFoldDB" id="A0A178Z8R4"/>
<dbReference type="PANTHER" id="PTHR12802:SF41">
    <property type="entry name" value="BRAHMA ASSOCIATED PROTEIN 155 KDA"/>
    <property type="match status" value="1"/>
</dbReference>
<feature type="compositionally biased region" description="Basic and acidic residues" evidence="5">
    <location>
        <begin position="538"/>
        <end position="548"/>
    </location>
</feature>
<reference evidence="9 10" key="1">
    <citation type="submission" date="2016-04" db="EMBL/GenBank/DDBJ databases">
        <title>Draft genome of Fonsecaea erecta CBS 125763.</title>
        <authorList>
            <person name="Weiss V.A."/>
            <person name="Vicente V.A."/>
            <person name="Raittz R.T."/>
            <person name="Moreno L.F."/>
            <person name="De Souza E.M."/>
            <person name="Pedrosa F.O."/>
            <person name="Steffens M.B."/>
            <person name="Faoro H."/>
            <person name="Tadra-Sfeir M.Z."/>
            <person name="Najafzadeh M.J."/>
            <person name="Felipe M.S."/>
            <person name="Teixeira M."/>
            <person name="Sun J."/>
            <person name="Xi L."/>
            <person name="Gomes R."/>
            <person name="De Azevedo C.M."/>
            <person name="Salgado C.G."/>
            <person name="Da Silva M.B."/>
            <person name="Nascimento M.F."/>
            <person name="Queiroz-Telles F."/>
            <person name="Attili D.S."/>
            <person name="Gorbushina A."/>
        </authorList>
    </citation>
    <scope>NUCLEOTIDE SEQUENCE [LARGE SCALE GENOMIC DNA]</scope>
    <source>
        <strain evidence="9 10">CBS 125763</strain>
    </source>
</reference>
<dbReference type="InterPro" id="IPR041984">
    <property type="entry name" value="Rsc8/Ssr1/Ssr2_ZZ"/>
</dbReference>
<feature type="compositionally biased region" description="Polar residues" evidence="5">
    <location>
        <begin position="35"/>
        <end position="53"/>
    </location>
</feature>
<dbReference type="Proteomes" id="UP000078343">
    <property type="component" value="Unassembled WGS sequence"/>
</dbReference>
<evidence type="ECO:0008006" key="11">
    <source>
        <dbReference type="Google" id="ProtNLM"/>
    </source>
</evidence>
<feature type="region of interest" description="Disordered" evidence="5">
    <location>
        <begin position="1"/>
        <end position="117"/>
    </location>
</feature>
<feature type="domain" description="SWIRM" evidence="7">
    <location>
        <begin position="134"/>
        <end position="231"/>
    </location>
</feature>
<dbReference type="InterPro" id="IPR007526">
    <property type="entry name" value="SWIRM"/>
</dbReference>
<dbReference type="PROSITE" id="PS50934">
    <property type="entry name" value="SWIRM"/>
    <property type="match status" value="1"/>
</dbReference>
<dbReference type="GO" id="GO:0016514">
    <property type="term" value="C:SWI/SNF complex"/>
    <property type="evidence" value="ECO:0007669"/>
    <property type="project" value="TreeGrafter"/>
</dbReference>
<keyword evidence="10" id="KW-1185">Reference proteome</keyword>
<feature type="compositionally biased region" description="Basic and acidic residues" evidence="5">
    <location>
        <begin position="1"/>
        <end position="15"/>
    </location>
</feature>
<dbReference type="PANTHER" id="PTHR12802">
    <property type="entry name" value="SWI/SNF COMPLEX-RELATED"/>
    <property type="match status" value="1"/>
</dbReference>
<gene>
    <name evidence="9" type="ORF">AYL99_09998</name>
</gene>
<dbReference type="InterPro" id="IPR036388">
    <property type="entry name" value="WH-like_DNA-bd_sf"/>
</dbReference>
<evidence type="ECO:0000256" key="4">
    <source>
        <dbReference type="ARBA" id="ARBA00023242"/>
    </source>
</evidence>
<dbReference type="Pfam" id="PF00249">
    <property type="entry name" value="Myb_DNA-binding"/>
    <property type="match status" value="1"/>
</dbReference>
<dbReference type="Gene3D" id="1.10.10.60">
    <property type="entry name" value="Homeodomain-like"/>
    <property type="match status" value="1"/>
</dbReference>
<evidence type="ECO:0000256" key="3">
    <source>
        <dbReference type="ARBA" id="ARBA00023163"/>
    </source>
</evidence>
<dbReference type="InterPro" id="IPR001005">
    <property type="entry name" value="SANT/Myb"/>
</dbReference>
<dbReference type="GeneID" id="30014166"/>
<dbReference type="CDD" id="cd02336">
    <property type="entry name" value="ZZ_RSC8"/>
    <property type="match status" value="1"/>
</dbReference>
<dbReference type="SMART" id="SM00717">
    <property type="entry name" value="SANT"/>
    <property type="match status" value="1"/>
</dbReference>
<dbReference type="SUPFAM" id="SSF46689">
    <property type="entry name" value="Homeodomain-like"/>
    <property type="match status" value="2"/>
</dbReference>
<feature type="compositionally biased region" description="Acidic residues" evidence="5">
    <location>
        <begin position="66"/>
        <end position="80"/>
    </location>
</feature>
<feature type="compositionally biased region" description="Low complexity" evidence="5">
    <location>
        <begin position="312"/>
        <end position="324"/>
    </location>
</feature>
<dbReference type="CDD" id="cd00167">
    <property type="entry name" value="SANT"/>
    <property type="match status" value="1"/>
</dbReference>
<dbReference type="EMBL" id="LVYI01000010">
    <property type="protein sequence ID" value="OAP55846.1"/>
    <property type="molecule type" value="Genomic_DNA"/>
</dbReference>
<dbReference type="InterPro" id="IPR032451">
    <property type="entry name" value="SMARCC_C"/>
</dbReference>
<dbReference type="InterPro" id="IPR017884">
    <property type="entry name" value="SANT_dom"/>
</dbReference>
<evidence type="ECO:0000256" key="1">
    <source>
        <dbReference type="ARBA" id="ARBA00023015"/>
    </source>
</evidence>
<dbReference type="GO" id="GO:0045893">
    <property type="term" value="P:positive regulation of DNA-templated transcription"/>
    <property type="evidence" value="ECO:0007669"/>
    <property type="project" value="TreeGrafter"/>
</dbReference>
<dbReference type="GO" id="GO:0042393">
    <property type="term" value="F:histone binding"/>
    <property type="evidence" value="ECO:0007669"/>
    <property type="project" value="TreeGrafter"/>
</dbReference>
<dbReference type="Pfam" id="PF04433">
    <property type="entry name" value="SWIRM"/>
    <property type="match status" value="1"/>
</dbReference>
<dbReference type="STRING" id="1367422.A0A178Z8R4"/>
<sequence length="714" mass="77889">MSDSHQTPELKHESSDVVDLSADGAEVAADDAPEIQSTDAQTSANSNGTTSANALDASKTPRAQDDPDGEQEDAEMGGVDDDAKVEDVDAEKDGAEDSQETPATTQAADGQAAQAKSSLEAAANSHLVAQTHQIILPSYSTWFDMHTIHALEKKSLPEFFNSRNRSKTPAVYKDYRDFMINTYRLNPVEYLTVTACRRNLAGDVCAIMRVHAFLEQWGLINYQVDPQTRPANIGPPFTGHFRVTADTPRGLQPFQPAQNTFTTPGKPHPATERAASATPATKADLNLELRRNVYDDKGKEVKKAEDAEKQTNGEGATANGASSGAATTKAMDAAAREPIKSFNCFSCGIDCTRCRFHYAKSDPVAGAANPSELKYDLCPNCYFQSRMPSNHRSSDFVKMEEPAYSHIPDKSAAWTDSEILLLLEGLETFDNDWNEIAKHVGTRTREECVLKFLQLDIQDQYLEDGPLNGSSTLKTLTGRSAISQLDNPVLSVVSFLAQLADPDVVAAASNRSIAVMQKQLRAQLEKGMGGAEQGTSGETEKAEVKSEDQMEVDESAPSAEQPTTEANGAKVINDIATTALATTAARASGLASHEEREITRMVSAAVNLTLQKFELKMAQFAEMEEIVQAERRDLEKGRQQLFLDRLAFKKRMKEMENTFRQASLKDPQEGMRMMQEAVTSNSGQKFGFQSDGDRGEGIIVNDLADSGEARTMEL</sequence>
<feature type="compositionally biased region" description="Basic and acidic residues" evidence="5">
    <location>
        <begin position="81"/>
        <end position="95"/>
    </location>
</feature>
<keyword evidence="1" id="KW-0805">Transcription regulation</keyword>
<dbReference type="FunFam" id="1.10.10.10:FF:000020">
    <property type="entry name" value="SWI/SNF complex subunit SMARCC2 isoform c"/>
    <property type="match status" value="1"/>
</dbReference>
<keyword evidence="4" id="KW-0539">Nucleus</keyword>
<evidence type="ECO:0000259" key="8">
    <source>
        <dbReference type="PROSITE" id="PS51293"/>
    </source>
</evidence>
<evidence type="ECO:0000259" key="7">
    <source>
        <dbReference type="PROSITE" id="PS50934"/>
    </source>
</evidence>
<evidence type="ECO:0000259" key="6">
    <source>
        <dbReference type="PROSITE" id="PS50090"/>
    </source>
</evidence>
<organism evidence="9 10">
    <name type="scientific">Fonsecaea erecta</name>
    <dbReference type="NCBI Taxonomy" id="1367422"/>
    <lineage>
        <taxon>Eukaryota</taxon>
        <taxon>Fungi</taxon>
        <taxon>Dikarya</taxon>
        <taxon>Ascomycota</taxon>
        <taxon>Pezizomycotina</taxon>
        <taxon>Eurotiomycetes</taxon>
        <taxon>Chaetothyriomycetidae</taxon>
        <taxon>Chaetothyriales</taxon>
        <taxon>Herpotrichiellaceae</taxon>
        <taxon>Fonsecaea</taxon>
    </lineage>
</organism>
<evidence type="ECO:0000256" key="2">
    <source>
        <dbReference type="ARBA" id="ARBA00023125"/>
    </source>
</evidence>
<dbReference type="Pfam" id="PF16495">
    <property type="entry name" value="SWIRM-assoc_1"/>
    <property type="match status" value="1"/>
</dbReference>
<keyword evidence="3" id="KW-0804">Transcription</keyword>
<evidence type="ECO:0000313" key="9">
    <source>
        <dbReference type="EMBL" id="OAP55846.1"/>
    </source>
</evidence>
<proteinExistence type="predicted"/>
<feature type="compositionally biased region" description="Low complexity" evidence="5">
    <location>
        <begin position="101"/>
        <end position="117"/>
    </location>
</feature>
<feature type="region of interest" description="Disordered" evidence="5">
    <location>
        <begin position="525"/>
        <end position="565"/>
    </location>
</feature>
<dbReference type="PROSITE" id="PS51293">
    <property type="entry name" value="SANT"/>
    <property type="match status" value="1"/>
</dbReference>
<dbReference type="GO" id="GO:0006338">
    <property type="term" value="P:chromatin remodeling"/>
    <property type="evidence" value="ECO:0007669"/>
    <property type="project" value="UniProtKB-ARBA"/>
</dbReference>
<comment type="caution">
    <text evidence="9">The sequence shown here is derived from an EMBL/GenBank/DDBJ whole genome shotgun (WGS) entry which is preliminary data.</text>
</comment>
<protein>
    <recommendedName>
        <fullName evidence="11">Transcriptional adapter 2-alpha</fullName>
    </recommendedName>
</protein>
<dbReference type="FunFam" id="1.10.10.60:FF:000014">
    <property type="entry name" value="SWI/SNF complex subunit SMARCC2 isoform C"/>
    <property type="match status" value="1"/>
</dbReference>
<dbReference type="RefSeq" id="XP_018689213.1">
    <property type="nucleotide sequence ID" value="XM_018841504.1"/>
</dbReference>
<feature type="domain" description="SANT" evidence="8">
    <location>
        <begin position="409"/>
        <end position="460"/>
    </location>
</feature>
<dbReference type="GO" id="GO:0003677">
    <property type="term" value="F:DNA binding"/>
    <property type="evidence" value="ECO:0007669"/>
    <property type="project" value="UniProtKB-KW"/>
</dbReference>
<dbReference type="InterPro" id="IPR009057">
    <property type="entry name" value="Homeodomain-like_sf"/>
</dbReference>
<dbReference type="OrthoDB" id="118550at2759"/>
<name>A0A178Z8R4_9EURO</name>
<dbReference type="Gene3D" id="1.10.10.10">
    <property type="entry name" value="Winged helix-like DNA-binding domain superfamily/Winged helix DNA-binding domain"/>
    <property type="match status" value="1"/>
</dbReference>
<feature type="region of interest" description="Disordered" evidence="5">
    <location>
        <begin position="251"/>
        <end position="324"/>
    </location>
</feature>
<evidence type="ECO:0000256" key="5">
    <source>
        <dbReference type="SAM" id="MobiDB-lite"/>
    </source>
</evidence>
<evidence type="ECO:0000313" key="10">
    <source>
        <dbReference type="Proteomes" id="UP000078343"/>
    </source>
</evidence>
<accession>A0A178Z8R4</accession>
<feature type="compositionally biased region" description="Basic and acidic residues" evidence="5">
    <location>
        <begin position="285"/>
        <end position="311"/>
    </location>
</feature>
<keyword evidence="2" id="KW-0238">DNA-binding</keyword>
<dbReference type="PROSITE" id="PS50090">
    <property type="entry name" value="MYB_LIKE"/>
    <property type="match status" value="1"/>
</dbReference>